<dbReference type="EMBL" id="JXTC01000004">
    <property type="protein sequence ID" value="POO02608.1"/>
    <property type="molecule type" value="Genomic_DNA"/>
</dbReference>
<dbReference type="PANTHER" id="PTHR33710">
    <property type="entry name" value="BNAC02G09200D PROTEIN"/>
    <property type="match status" value="1"/>
</dbReference>
<dbReference type="SUPFAM" id="SSF56219">
    <property type="entry name" value="DNase I-like"/>
    <property type="match status" value="1"/>
</dbReference>
<dbReference type="AlphaFoldDB" id="A0A2P5FXT5"/>
<dbReference type="STRING" id="63057.A0A2P5FXT5"/>
<dbReference type="InterPro" id="IPR036691">
    <property type="entry name" value="Endo/exonu/phosph_ase_sf"/>
</dbReference>
<comment type="caution">
    <text evidence="2">The sequence shown here is derived from an EMBL/GenBank/DDBJ whole genome shotgun (WGS) entry which is preliminary data.</text>
</comment>
<organism evidence="2 3">
    <name type="scientific">Trema orientale</name>
    <name type="common">Charcoal tree</name>
    <name type="synonym">Celtis orientalis</name>
    <dbReference type="NCBI Taxonomy" id="63057"/>
    <lineage>
        <taxon>Eukaryota</taxon>
        <taxon>Viridiplantae</taxon>
        <taxon>Streptophyta</taxon>
        <taxon>Embryophyta</taxon>
        <taxon>Tracheophyta</taxon>
        <taxon>Spermatophyta</taxon>
        <taxon>Magnoliopsida</taxon>
        <taxon>eudicotyledons</taxon>
        <taxon>Gunneridae</taxon>
        <taxon>Pentapetalae</taxon>
        <taxon>rosids</taxon>
        <taxon>fabids</taxon>
        <taxon>Rosales</taxon>
        <taxon>Cannabaceae</taxon>
        <taxon>Trema</taxon>
    </lineage>
</organism>
<dbReference type="Proteomes" id="UP000237000">
    <property type="component" value="Unassembled WGS sequence"/>
</dbReference>
<dbReference type="Gene3D" id="3.60.10.10">
    <property type="entry name" value="Endonuclease/exonuclease/phosphatase"/>
    <property type="match status" value="1"/>
</dbReference>
<dbReference type="OrthoDB" id="1001388at2759"/>
<dbReference type="GO" id="GO:0004527">
    <property type="term" value="F:exonuclease activity"/>
    <property type="evidence" value="ECO:0007669"/>
    <property type="project" value="UniProtKB-KW"/>
</dbReference>
<name>A0A2P5FXT5_TREOI</name>
<dbReference type="InParanoid" id="A0A2P5FXT5"/>
<evidence type="ECO:0000313" key="2">
    <source>
        <dbReference type="EMBL" id="POO02608.1"/>
    </source>
</evidence>
<keyword evidence="2" id="KW-0269">Exonuclease</keyword>
<sequence>MVNFTSPDCLILSESMIREVALCKRLRLIHFYHYVYVPPNSHSGGLCVAWKNEVDLEPQFVSKNVICGTVFFDPPNCLWSFIAIYGLPGPLEWKIFWESLSFLLDRSPGARVIIGDLNGTLLDSESWSSSRGSRGSSSSLLALYECCSNLGLTDLGFQGPKFTWGRRRGGFLFQRSRLDRVFASIEWRTLFPKATVHVLPYIASDHNAIQFNILVIRRRRNFIDYVKEDNGT</sequence>
<gene>
    <name evidence="2" type="ORF">TorRG33x02_015920</name>
</gene>
<evidence type="ECO:0000259" key="1">
    <source>
        <dbReference type="Pfam" id="PF03372"/>
    </source>
</evidence>
<evidence type="ECO:0000313" key="3">
    <source>
        <dbReference type="Proteomes" id="UP000237000"/>
    </source>
</evidence>
<reference evidence="3" key="1">
    <citation type="submission" date="2016-06" db="EMBL/GenBank/DDBJ databases">
        <title>Parallel loss of symbiosis genes in relatives of nitrogen-fixing non-legume Parasponia.</title>
        <authorList>
            <person name="Van Velzen R."/>
            <person name="Holmer R."/>
            <person name="Bu F."/>
            <person name="Rutten L."/>
            <person name="Van Zeijl A."/>
            <person name="Liu W."/>
            <person name="Santuari L."/>
            <person name="Cao Q."/>
            <person name="Sharma T."/>
            <person name="Shen D."/>
            <person name="Roswanjaya Y."/>
            <person name="Wardhani T."/>
            <person name="Kalhor M.S."/>
            <person name="Jansen J."/>
            <person name="Van den Hoogen J."/>
            <person name="Gungor B."/>
            <person name="Hartog M."/>
            <person name="Hontelez J."/>
            <person name="Verver J."/>
            <person name="Yang W.-C."/>
            <person name="Schijlen E."/>
            <person name="Repin R."/>
            <person name="Schilthuizen M."/>
            <person name="Schranz E."/>
            <person name="Heidstra R."/>
            <person name="Miyata K."/>
            <person name="Fedorova E."/>
            <person name="Kohlen W."/>
            <person name="Bisseling T."/>
            <person name="Smit S."/>
            <person name="Geurts R."/>
        </authorList>
    </citation>
    <scope>NUCLEOTIDE SEQUENCE [LARGE SCALE GENOMIC DNA]</scope>
    <source>
        <strain evidence="3">cv. RG33-2</strain>
    </source>
</reference>
<accession>A0A2P5FXT5</accession>
<dbReference type="Pfam" id="PF03372">
    <property type="entry name" value="Exo_endo_phos"/>
    <property type="match status" value="1"/>
</dbReference>
<keyword evidence="2" id="KW-0540">Nuclease</keyword>
<proteinExistence type="predicted"/>
<keyword evidence="3" id="KW-1185">Reference proteome</keyword>
<dbReference type="InterPro" id="IPR005135">
    <property type="entry name" value="Endo/exonuclease/phosphatase"/>
</dbReference>
<keyword evidence="2" id="KW-0255">Endonuclease</keyword>
<dbReference type="GO" id="GO:0004519">
    <property type="term" value="F:endonuclease activity"/>
    <property type="evidence" value="ECO:0007669"/>
    <property type="project" value="UniProtKB-KW"/>
</dbReference>
<keyword evidence="2" id="KW-0378">Hydrolase</keyword>
<protein>
    <submittedName>
        <fullName evidence="2">Endonuclease/exonuclease/phosphatase</fullName>
    </submittedName>
</protein>
<dbReference type="PANTHER" id="PTHR33710:SF77">
    <property type="entry name" value="DNASE I-LIKE SUPERFAMILY PROTEIN"/>
    <property type="match status" value="1"/>
</dbReference>
<feature type="domain" description="Endonuclease/exonuclease/phosphatase" evidence="1">
    <location>
        <begin position="6"/>
        <end position="206"/>
    </location>
</feature>